<dbReference type="STRING" id="355243.SAMN03080615_00090"/>
<dbReference type="AlphaFoldDB" id="A0A1H9CQW5"/>
<proteinExistence type="predicted"/>
<gene>
    <name evidence="2" type="ORF">SAMN03080615_00090</name>
</gene>
<dbReference type="InterPro" id="IPR006311">
    <property type="entry name" value="TAT_signal"/>
</dbReference>
<name>A0A1H9CQW5_9GAMM</name>
<dbReference type="Proteomes" id="UP000198749">
    <property type="component" value="Unassembled WGS sequence"/>
</dbReference>
<accession>A0A1H9CQW5</accession>
<reference evidence="3" key="1">
    <citation type="submission" date="2016-10" db="EMBL/GenBank/DDBJ databases">
        <authorList>
            <person name="Varghese N."/>
            <person name="Submissions S."/>
        </authorList>
    </citation>
    <scope>NUCLEOTIDE SEQUENCE [LARGE SCALE GENOMIC DNA]</scope>
    <source>
        <strain evidence="3">DSM 18887</strain>
    </source>
</reference>
<evidence type="ECO:0000313" key="3">
    <source>
        <dbReference type="Proteomes" id="UP000198749"/>
    </source>
</evidence>
<feature type="chain" id="PRO_5011640314" description="DUF3047 domain-containing protein" evidence="1">
    <location>
        <begin position="36"/>
        <end position="396"/>
    </location>
</feature>
<dbReference type="PROSITE" id="PS51318">
    <property type="entry name" value="TAT"/>
    <property type="match status" value="1"/>
</dbReference>
<evidence type="ECO:0000313" key="2">
    <source>
        <dbReference type="EMBL" id="SEQ02983.1"/>
    </source>
</evidence>
<dbReference type="EMBL" id="FOGB01000001">
    <property type="protein sequence ID" value="SEQ02983.1"/>
    <property type="molecule type" value="Genomic_DNA"/>
</dbReference>
<keyword evidence="3" id="KW-1185">Reference proteome</keyword>
<protein>
    <recommendedName>
        <fullName evidence="4">DUF3047 domain-containing protein</fullName>
    </recommendedName>
</protein>
<evidence type="ECO:0008006" key="4">
    <source>
        <dbReference type="Google" id="ProtNLM"/>
    </source>
</evidence>
<sequence>MSKSSSDQSSSQSRRRAIKSILGVGALLPCASALALKSGASAPEPNKNFHLKVANLVNRSRANIERLINFTLTPEDLPWTQTLGQLTAGQSVTFLLNGRWWIVKEMDLWVEPGVAFHARIDGGLSYNPMNNSGTMLADRSGVLEIARSVGEFSNPQGELFTPPEHYVAAEGFIEGVAIVWQDDPLQGLIQLSAAGDVEGLVSAEIKRLSHESSLPAGWHYMYMFGDGGIFTGDHEGHIDCNTHKDVGILQYPIEMPLEKGLGISWQWLVEQLPADVAEDAVLSHDYLSIAVEFDDGKDITYMWSSSLPEGKVFQCPLPRWSDIETHVVQRSGATELGKELKEQRNLYSDYQQFIGGSATQITRIWLIANSVFLRSSGRCSYSDIALHHGSTIVKVL</sequence>
<dbReference type="RefSeq" id="WP_091352476.1">
    <property type="nucleotide sequence ID" value="NZ_AP025284.1"/>
</dbReference>
<organism evidence="2 3">
    <name type="scientific">Amphritea atlantica</name>
    <dbReference type="NCBI Taxonomy" id="355243"/>
    <lineage>
        <taxon>Bacteria</taxon>
        <taxon>Pseudomonadati</taxon>
        <taxon>Pseudomonadota</taxon>
        <taxon>Gammaproteobacteria</taxon>
        <taxon>Oceanospirillales</taxon>
        <taxon>Oceanospirillaceae</taxon>
        <taxon>Amphritea</taxon>
    </lineage>
</organism>
<keyword evidence="1" id="KW-0732">Signal</keyword>
<dbReference type="InterPro" id="IPR021409">
    <property type="entry name" value="DUF3047"/>
</dbReference>
<evidence type="ECO:0000256" key="1">
    <source>
        <dbReference type="SAM" id="SignalP"/>
    </source>
</evidence>
<dbReference type="OrthoDB" id="9775969at2"/>
<dbReference type="Pfam" id="PF11249">
    <property type="entry name" value="DUF3047"/>
    <property type="match status" value="1"/>
</dbReference>
<feature type="signal peptide" evidence="1">
    <location>
        <begin position="1"/>
        <end position="35"/>
    </location>
</feature>